<dbReference type="NCBIfam" id="TIGR00385">
    <property type="entry name" value="dsbE"/>
    <property type="match status" value="1"/>
</dbReference>
<evidence type="ECO:0000313" key="8">
    <source>
        <dbReference type="EMBL" id="RZO08176.1"/>
    </source>
</evidence>
<dbReference type="InterPro" id="IPR004799">
    <property type="entry name" value="Periplasmic_diS_OxRdtase_DsbE"/>
</dbReference>
<dbReference type="Gene3D" id="3.40.30.10">
    <property type="entry name" value="Glutaredoxin"/>
    <property type="match status" value="1"/>
</dbReference>
<reference evidence="8 9" key="1">
    <citation type="submission" date="2019-02" db="EMBL/GenBank/DDBJ databases">
        <title>Prokaryotic population dynamics and viral predation in marine succession experiment using metagenomics: the confinement effect.</title>
        <authorList>
            <person name="Haro-Moreno J.M."/>
            <person name="Rodriguez-Valera F."/>
            <person name="Lopez-Perez M."/>
        </authorList>
    </citation>
    <scope>NUCLEOTIDE SEQUENCE [LARGE SCALE GENOMIC DNA]</scope>
    <source>
        <strain evidence="8">MED-G169</strain>
    </source>
</reference>
<evidence type="ECO:0000256" key="1">
    <source>
        <dbReference type="ARBA" id="ARBA00004383"/>
    </source>
</evidence>
<dbReference type="InterPro" id="IPR050553">
    <property type="entry name" value="Thioredoxin_ResA/DsbE_sf"/>
</dbReference>
<protein>
    <submittedName>
        <fullName evidence="8">DsbE family thiol:disulfide interchange protein</fullName>
    </submittedName>
</protein>
<dbReference type="SUPFAM" id="SSF52833">
    <property type="entry name" value="Thioredoxin-like"/>
    <property type="match status" value="1"/>
</dbReference>
<evidence type="ECO:0000256" key="4">
    <source>
        <dbReference type="ARBA" id="ARBA00023157"/>
    </source>
</evidence>
<keyword evidence="6" id="KW-1133">Transmembrane helix</keyword>
<feature type="domain" description="Thioredoxin" evidence="7">
    <location>
        <begin position="34"/>
        <end position="175"/>
    </location>
</feature>
<accession>A0A520LNL5</accession>
<dbReference type="GO" id="GO:0015036">
    <property type="term" value="F:disulfide oxidoreductase activity"/>
    <property type="evidence" value="ECO:0007669"/>
    <property type="project" value="InterPro"/>
</dbReference>
<dbReference type="PANTHER" id="PTHR42852">
    <property type="entry name" value="THIOL:DISULFIDE INTERCHANGE PROTEIN DSBE"/>
    <property type="match status" value="1"/>
</dbReference>
<proteinExistence type="inferred from homology"/>
<evidence type="ECO:0000256" key="5">
    <source>
        <dbReference type="ARBA" id="ARBA00023284"/>
    </source>
</evidence>
<keyword evidence="4" id="KW-1015">Disulfide bond</keyword>
<evidence type="ECO:0000313" key="9">
    <source>
        <dbReference type="Proteomes" id="UP000318148"/>
    </source>
</evidence>
<dbReference type="CDD" id="cd03010">
    <property type="entry name" value="TlpA_like_DsbE"/>
    <property type="match status" value="1"/>
</dbReference>
<evidence type="ECO:0000256" key="2">
    <source>
        <dbReference type="ARBA" id="ARBA00007758"/>
    </source>
</evidence>
<dbReference type="InterPro" id="IPR036249">
    <property type="entry name" value="Thioredoxin-like_sf"/>
</dbReference>
<sequence>MRKIFLIFPLILFITITIFLYKGLENDPSHLPSALIGKNLPQFELETLLDGEQITDKNILLDEPFLLNVWATWCYACRLEHAMLNELATEGIIIVGLNYKDDRNLANDWLNQRGNPYLFSIFDSNGSLGFDLGVYGAPETYLVDRKGIIRHKRVGIVDEHIWLSEFQELYLSLKGQNE</sequence>
<evidence type="ECO:0000256" key="3">
    <source>
        <dbReference type="ARBA" id="ARBA00022748"/>
    </source>
</evidence>
<feature type="transmembrane region" description="Helical" evidence="6">
    <location>
        <begin position="5"/>
        <end position="24"/>
    </location>
</feature>
<keyword evidence="6" id="KW-0472">Membrane</keyword>
<keyword evidence="6" id="KW-0812">Transmembrane</keyword>
<comment type="caution">
    <text evidence="8">The sequence shown here is derived from an EMBL/GenBank/DDBJ whole genome shotgun (WGS) entry which is preliminary data.</text>
</comment>
<evidence type="ECO:0000259" key="7">
    <source>
        <dbReference type="PROSITE" id="PS51352"/>
    </source>
</evidence>
<dbReference type="GO" id="GO:0030288">
    <property type="term" value="C:outer membrane-bounded periplasmic space"/>
    <property type="evidence" value="ECO:0007669"/>
    <property type="project" value="InterPro"/>
</dbReference>
<keyword evidence="3" id="KW-0201">Cytochrome c-type biogenesis</keyword>
<gene>
    <name evidence="8" type="ORF">EVB02_00885</name>
</gene>
<comment type="subcellular location">
    <subcellularLocation>
        <location evidence="1">Cell inner membrane</location>
        <topology evidence="1">Single-pass membrane protein</topology>
        <orientation evidence="1">Periplasmic side</orientation>
    </subcellularLocation>
</comment>
<dbReference type="PROSITE" id="PS51352">
    <property type="entry name" value="THIOREDOXIN_2"/>
    <property type="match status" value="1"/>
</dbReference>
<dbReference type="EMBL" id="SHBO01000006">
    <property type="protein sequence ID" value="RZO08176.1"/>
    <property type="molecule type" value="Genomic_DNA"/>
</dbReference>
<dbReference type="InterPro" id="IPR013766">
    <property type="entry name" value="Thioredoxin_domain"/>
</dbReference>
<dbReference type="InterPro" id="IPR013740">
    <property type="entry name" value="Redoxin"/>
</dbReference>
<keyword evidence="5" id="KW-0676">Redox-active center</keyword>
<evidence type="ECO:0000256" key="6">
    <source>
        <dbReference type="SAM" id="Phobius"/>
    </source>
</evidence>
<dbReference type="GO" id="GO:0005886">
    <property type="term" value="C:plasma membrane"/>
    <property type="evidence" value="ECO:0007669"/>
    <property type="project" value="UniProtKB-SubCell"/>
</dbReference>
<dbReference type="AlphaFoldDB" id="A0A520LNL5"/>
<dbReference type="Proteomes" id="UP000318148">
    <property type="component" value="Unassembled WGS sequence"/>
</dbReference>
<dbReference type="Pfam" id="PF08534">
    <property type="entry name" value="Redoxin"/>
    <property type="match status" value="1"/>
</dbReference>
<name>A0A520LNL5_9GAMM</name>
<dbReference type="PANTHER" id="PTHR42852:SF6">
    <property type="entry name" value="THIOL:DISULFIDE INTERCHANGE PROTEIN DSBE"/>
    <property type="match status" value="1"/>
</dbReference>
<organism evidence="8 9">
    <name type="scientific">SAR92 clade bacterium</name>
    <dbReference type="NCBI Taxonomy" id="2315479"/>
    <lineage>
        <taxon>Bacteria</taxon>
        <taxon>Pseudomonadati</taxon>
        <taxon>Pseudomonadota</taxon>
        <taxon>Gammaproteobacteria</taxon>
        <taxon>Cellvibrionales</taxon>
        <taxon>Porticoccaceae</taxon>
        <taxon>SAR92 clade</taxon>
    </lineage>
</organism>
<comment type="similarity">
    <text evidence="2">Belongs to the thioredoxin family. DsbE subfamily.</text>
</comment>
<dbReference type="GO" id="GO:0017004">
    <property type="term" value="P:cytochrome complex assembly"/>
    <property type="evidence" value="ECO:0007669"/>
    <property type="project" value="UniProtKB-KW"/>
</dbReference>